<dbReference type="AlphaFoldDB" id="A0AA88XN03"/>
<dbReference type="PROSITE" id="PS50053">
    <property type="entry name" value="UBIQUITIN_2"/>
    <property type="match status" value="1"/>
</dbReference>
<dbReference type="GO" id="GO:0005634">
    <property type="term" value="C:nucleus"/>
    <property type="evidence" value="ECO:0007669"/>
    <property type="project" value="UniProtKB-SubCell"/>
</dbReference>
<dbReference type="PANTHER" id="PTHR47187">
    <property type="entry name" value="NFATC2-INTERACTING PROTEIN"/>
    <property type="match status" value="1"/>
</dbReference>
<organism evidence="5 6">
    <name type="scientific">Pinctada imbricata</name>
    <name type="common">Atlantic pearl-oyster</name>
    <name type="synonym">Pinctada martensii</name>
    <dbReference type="NCBI Taxonomy" id="66713"/>
    <lineage>
        <taxon>Eukaryota</taxon>
        <taxon>Metazoa</taxon>
        <taxon>Spiralia</taxon>
        <taxon>Lophotrochozoa</taxon>
        <taxon>Mollusca</taxon>
        <taxon>Bivalvia</taxon>
        <taxon>Autobranchia</taxon>
        <taxon>Pteriomorphia</taxon>
        <taxon>Pterioida</taxon>
        <taxon>Pterioidea</taxon>
        <taxon>Pteriidae</taxon>
        <taxon>Pinctada</taxon>
    </lineage>
</organism>
<dbReference type="InterPro" id="IPR052324">
    <property type="entry name" value="NFATC2-Int_DNA_Repair"/>
</dbReference>
<evidence type="ECO:0000313" key="6">
    <source>
        <dbReference type="Proteomes" id="UP001186944"/>
    </source>
</evidence>
<sequence>MTNIDLLVIPYFTSFILFQSNQQVNSESSDEEKDRPKVKSSRRRGLAARLAKKENFQPDQVSEDSAVYSTRVSKMFSSAIQNVPVAVQADQPNSGNYFLTYLLDEKLQIKTCVELLQELDVILYEEEDDPLQGRLKESKKSNVKVTSPAEITVIPNIIQVDDEEEILLTPPTKLSKIGVASPSPPPPPPPPSDTTAIAPRRNPRLNKGVKNAMKSLSDAKLYMTVQDINNRAREDRQESDIVCLDDEDDGKITVRIKVFGLKVYRFKMYKYESIQNVLKDIAAKENVDENCLLLVHNERTIRPSDSPESLDLHVADIIECHESTGEVCDLSTLDDSYSDDGDDITIMVQSRQSKKKMEFKISKNAPLTSLITQYSVKMGVNASKIRLQFDGEDITQGDTAKHLDIEDGYCIDAIY</sequence>
<comment type="subcellular location">
    <subcellularLocation>
        <location evidence="1">Nucleus</location>
    </subcellularLocation>
</comment>
<evidence type="ECO:0000256" key="3">
    <source>
        <dbReference type="SAM" id="MobiDB-lite"/>
    </source>
</evidence>
<evidence type="ECO:0000256" key="2">
    <source>
        <dbReference type="ARBA" id="ARBA00023242"/>
    </source>
</evidence>
<keyword evidence="6" id="KW-1185">Reference proteome</keyword>
<feature type="domain" description="Ubiquitin-like" evidence="4">
    <location>
        <begin position="344"/>
        <end position="415"/>
    </location>
</feature>
<dbReference type="InterPro" id="IPR022617">
    <property type="entry name" value="Rad60/SUMO-like_dom"/>
</dbReference>
<evidence type="ECO:0000259" key="4">
    <source>
        <dbReference type="PROSITE" id="PS50053"/>
    </source>
</evidence>
<protein>
    <recommendedName>
        <fullName evidence="4">Ubiquitin-like domain-containing protein</fullName>
    </recommendedName>
</protein>
<dbReference type="Pfam" id="PF11976">
    <property type="entry name" value="Rad60-SLD"/>
    <property type="match status" value="1"/>
</dbReference>
<name>A0AA88XN03_PINIB</name>
<proteinExistence type="predicted"/>
<feature type="compositionally biased region" description="Pro residues" evidence="3">
    <location>
        <begin position="182"/>
        <end position="192"/>
    </location>
</feature>
<accession>A0AA88XN03</accession>
<dbReference type="Proteomes" id="UP001186944">
    <property type="component" value="Unassembled WGS sequence"/>
</dbReference>
<dbReference type="InterPro" id="IPR029071">
    <property type="entry name" value="Ubiquitin-like_domsf"/>
</dbReference>
<dbReference type="PANTHER" id="PTHR47187:SF1">
    <property type="entry name" value="NFATC2-INTERACTING PROTEIN"/>
    <property type="match status" value="1"/>
</dbReference>
<keyword evidence="2" id="KW-0539">Nucleus</keyword>
<dbReference type="InterPro" id="IPR000626">
    <property type="entry name" value="Ubiquitin-like_dom"/>
</dbReference>
<evidence type="ECO:0000313" key="5">
    <source>
        <dbReference type="EMBL" id="KAK3084092.1"/>
    </source>
</evidence>
<comment type="caution">
    <text evidence="5">The sequence shown here is derived from an EMBL/GenBank/DDBJ whole genome shotgun (WGS) entry which is preliminary data.</text>
</comment>
<gene>
    <name evidence="5" type="ORF">FSP39_008003</name>
</gene>
<feature type="region of interest" description="Disordered" evidence="3">
    <location>
        <begin position="26"/>
        <end position="45"/>
    </location>
</feature>
<dbReference type="Gene3D" id="3.10.20.90">
    <property type="entry name" value="Phosphatidylinositol 3-kinase Catalytic Subunit, Chain A, domain 1"/>
    <property type="match status" value="2"/>
</dbReference>
<evidence type="ECO:0000256" key="1">
    <source>
        <dbReference type="ARBA" id="ARBA00004123"/>
    </source>
</evidence>
<dbReference type="GO" id="GO:0045944">
    <property type="term" value="P:positive regulation of transcription by RNA polymerase II"/>
    <property type="evidence" value="ECO:0007669"/>
    <property type="project" value="TreeGrafter"/>
</dbReference>
<dbReference type="CDD" id="cd01763">
    <property type="entry name" value="Ubl_SUMO_like"/>
    <property type="match status" value="1"/>
</dbReference>
<reference evidence="5" key="1">
    <citation type="submission" date="2019-08" db="EMBL/GenBank/DDBJ databases">
        <title>The improved chromosome-level genome for the pearl oyster Pinctada fucata martensii using PacBio sequencing and Hi-C.</title>
        <authorList>
            <person name="Zheng Z."/>
        </authorList>
    </citation>
    <scope>NUCLEOTIDE SEQUENCE</scope>
    <source>
        <strain evidence="5">ZZ-2019</strain>
        <tissue evidence="5">Adductor muscle</tissue>
    </source>
</reference>
<dbReference type="EMBL" id="VSWD01000013">
    <property type="protein sequence ID" value="KAK3084092.1"/>
    <property type="molecule type" value="Genomic_DNA"/>
</dbReference>
<dbReference type="SMART" id="SM00213">
    <property type="entry name" value="UBQ"/>
    <property type="match status" value="2"/>
</dbReference>
<feature type="region of interest" description="Disordered" evidence="3">
    <location>
        <begin position="175"/>
        <end position="201"/>
    </location>
</feature>
<dbReference type="SUPFAM" id="SSF54236">
    <property type="entry name" value="Ubiquitin-like"/>
    <property type="match status" value="2"/>
</dbReference>